<dbReference type="AlphaFoldDB" id="A0A4V5NVI1"/>
<evidence type="ECO:0000313" key="3">
    <source>
        <dbReference type="Proteomes" id="UP000305674"/>
    </source>
</evidence>
<sequence length="181" mass="20107">MSPFLLSQLLVGVAILLDIASFQFRQRRHILLCLCVSTLLTALHFLLLHHWTAAGLMLLASSRFALSIRTTSPRWQWLFVVLGLGVMAATWGGLPSLLSGLGSTIQTIAAFRPCDRQLRLTMLLGISFWLAHNLLVGSPMAVAMESLFILSNLVGYWRHYGVPFSDRRPRPRAAAPKREAA</sequence>
<dbReference type="PIRSF" id="PIRSF011443">
    <property type="entry name" value="YgjV"/>
    <property type="match status" value="1"/>
</dbReference>
<evidence type="ECO:0000256" key="1">
    <source>
        <dbReference type="SAM" id="Phobius"/>
    </source>
</evidence>
<protein>
    <submittedName>
        <fullName evidence="2">YgjV family protein</fullName>
    </submittedName>
</protein>
<keyword evidence="1" id="KW-1133">Transmembrane helix</keyword>
<dbReference type="InterPro" id="IPR019629">
    <property type="entry name" value="Uncharacterised_HI1736/YgjV"/>
</dbReference>
<keyword evidence="3" id="KW-1185">Reference proteome</keyword>
<feature type="transmembrane region" description="Helical" evidence="1">
    <location>
        <begin position="31"/>
        <end position="57"/>
    </location>
</feature>
<dbReference type="OrthoDB" id="7858522at2"/>
<keyword evidence="1" id="KW-0472">Membrane</keyword>
<dbReference type="InterPro" id="IPR026267">
    <property type="entry name" value="YgjV"/>
</dbReference>
<evidence type="ECO:0000313" key="2">
    <source>
        <dbReference type="EMBL" id="TKB50623.1"/>
    </source>
</evidence>
<organism evidence="2 3">
    <name type="scientific">Ferrimonas sediminicola</name>
    <dbReference type="NCBI Taxonomy" id="2569538"/>
    <lineage>
        <taxon>Bacteria</taxon>
        <taxon>Pseudomonadati</taxon>
        <taxon>Pseudomonadota</taxon>
        <taxon>Gammaproteobacteria</taxon>
        <taxon>Alteromonadales</taxon>
        <taxon>Ferrimonadaceae</taxon>
        <taxon>Ferrimonas</taxon>
    </lineage>
</organism>
<keyword evidence="1" id="KW-0812">Transmembrane</keyword>
<dbReference type="Proteomes" id="UP000305674">
    <property type="component" value="Unassembled WGS sequence"/>
</dbReference>
<gene>
    <name evidence="2" type="ORF">FCL40_05595</name>
</gene>
<name>A0A4V5NVI1_9GAMM</name>
<dbReference type="Pfam" id="PF10688">
    <property type="entry name" value="Imp-YgjV"/>
    <property type="match status" value="1"/>
</dbReference>
<feature type="transmembrane region" description="Helical" evidence="1">
    <location>
        <begin position="118"/>
        <end position="135"/>
    </location>
</feature>
<feature type="transmembrane region" description="Helical" evidence="1">
    <location>
        <begin position="6"/>
        <end position="24"/>
    </location>
</feature>
<reference evidence="2 3" key="1">
    <citation type="submission" date="2019-04" db="EMBL/GenBank/DDBJ databases">
        <authorList>
            <person name="Hwang J.C."/>
        </authorList>
    </citation>
    <scope>NUCLEOTIDE SEQUENCE [LARGE SCALE GENOMIC DNA]</scope>
    <source>
        <strain evidence="2 3">IMCC35001</strain>
    </source>
</reference>
<accession>A0A4V5NVI1</accession>
<dbReference type="EMBL" id="SWCI01000002">
    <property type="protein sequence ID" value="TKB50623.1"/>
    <property type="molecule type" value="Genomic_DNA"/>
</dbReference>
<dbReference type="RefSeq" id="WP_136852165.1">
    <property type="nucleotide sequence ID" value="NZ_SWCI01000002.1"/>
</dbReference>
<proteinExistence type="predicted"/>
<feature type="transmembrane region" description="Helical" evidence="1">
    <location>
        <begin position="77"/>
        <end position="98"/>
    </location>
</feature>
<comment type="caution">
    <text evidence="2">The sequence shown here is derived from an EMBL/GenBank/DDBJ whole genome shotgun (WGS) entry which is preliminary data.</text>
</comment>